<evidence type="ECO:0000313" key="4">
    <source>
        <dbReference type="EMBL" id="TNN36227.1"/>
    </source>
</evidence>
<dbReference type="Pfam" id="PF00176">
    <property type="entry name" value="SNF2-rel_dom"/>
    <property type="match status" value="1"/>
</dbReference>
<dbReference type="GO" id="GO:0006338">
    <property type="term" value="P:chromatin remodeling"/>
    <property type="evidence" value="ECO:0007669"/>
    <property type="project" value="InterPro"/>
</dbReference>
<dbReference type="GO" id="GO:0006281">
    <property type="term" value="P:DNA repair"/>
    <property type="evidence" value="ECO:0007669"/>
    <property type="project" value="InterPro"/>
</dbReference>
<dbReference type="InterPro" id="IPR000330">
    <property type="entry name" value="SNF2_N"/>
</dbReference>
<dbReference type="GO" id="GO:0005634">
    <property type="term" value="C:nucleus"/>
    <property type="evidence" value="ECO:0007669"/>
    <property type="project" value="TreeGrafter"/>
</dbReference>
<keyword evidence="2" id="KW-0067">ATP-binding</keyword>
<dbReference type="EMBL" id="SRLO01001643">
    <property type="protein sequence ID" value="TNN36227.1"/>
    <property type="molecule type" value="Genomic_DNA"/>
</dbReference>
<dbReference type="InterPro" id="IPR027417">
    <property type="entry name" value="P-loop_NTPase"/>
</dbReference>
<dbReference type="Proteomes" id="UP000314294">
    <property type="component" value="Unassembled WGS sequence"/>
</dbReference>
<accession>A0A4Z2F501</accession>
<keyword evidence="4" id="KW-0347">Helicase</keyword>
<organism evidence="4 5">
    <name type="scientific">Liparis tanakae</name>
    <name type="common">Tanaka's snailfish</name>
    <dbReference type="NCBI Taxonomy" id="230148"/>
    <lineage>
        <taxon>Eukaryota</taxon>
        <taxon>Metazoa</taxon>
        <taxon>Chordata</taxon>
        <taxon>Craniata</taxon>
        <taxon>Vertebrata</taxon>
        <taxon>Euteleostomi</taxon>
        <taxon>Actinopterygii</taxon>
        <taxon>Neopterygii</taxon>
        <taxon>Teleostei</taxon>
        <taxon>Neoteleostei</taxon>
        <taxon>Acanthomorphata</taxon>
        <taxon>Eupercaria</taxon>
        <taxon>Perciformes</taxon>
        <taxon>Cottioidei</taxon>
        <taxon>Cottales</taxon>
        <taxon>Liparidae</taxon>
        <taxon>Liparis</taxon>
    </lineage>
</organism>
<dbReference type="InterPro" id="IPR038718">
    <property type="entry name" value="SNF2-like_sf"/>
</dbReference>
<dbReference type="OrthoDB" id="8902916at2759"/>
<evidence type="ECO:0000259" key="3">
    <source>
        <dbReference type="Pfam" id="PF00176"/>
    </source>
</evidence>
<evidence type="ECO:0000256" key="1">
    <source>
        <dbReference type="ARBA" id="ARBA00022741"/>
    </source>
</evidence>
<dbReference type="AlphaFoldDB" id="A0A4Z2F501"/>
<dbReference type="SUPFAM" id="SSF52540">
    <property type="entry name" value="P-loop containing nucleoside triphosphate hydrolases"/>
    <property type="match status" value="1"/>
</dbReference>
<dbReference type="Gene3D" id="3.40.50.10810">
    <property type="entry name" value="Tandem AAA-ATPase domain"/>
    <property type="match status" value="1"/>
</dbReference>
<evidence type="ECO:0000256" key="2">
    <source>
        <dbReference type="ARBA" id="ARBA00022840"/>
    </source>
</evidence>
<dbReference type="InterPro" id="IPR031053">
    <property type="entry name" value="ALC1"/>
</dbReference>
<keyword evidence="5" id="KW-1185">Reference proteome</keyword>
<proteinExistence type="predicted"/>
<keyword evidence="4" id="KW-0238">DNA-binding</keyword>
<dbReference type="GO" id="GO:0005524">
    <property type="term" value="F:ATP binding"/>
    <property type="evidence" value="ECO:0007669"/>
    <property type="project" value="UniProtKB-KW"/>
</dbReference>
<dbReference type="PANTHER" id="PTHR47157">
    <property type="entry name" value="CHROMODOMAIN-HELICASE-DNA-BINDING PROTEIN 1-LIKE"/>
    <property type="match status" value="1"/>
</dbReference>
<comment type="caution">
    <text evidence="4">The sequence shown here is derived from an EMBL/GenBank/DDBJ whole genome shotgun (WGS) entry which is preliminary data.</text>
</comment>
<keyword evidence="1" id="KW-0547">Nucleotide-binding</keyword>
<name>A0A4Z2F501_9TELE</name>
<gene>
    <name evidence="4" type="primary">chd1l_2</name>
    <name evidence="4" type="ORF">EYF80_053594</name>
</gene>
<dbReference type="GO" id="GO:0003677">
    <property type="term" value="F:DNA binding"/>
    <property type="evidence" value="ECO:0007669"/>
    <property type="project" value="UniProtKB-KW"/>
</dbReference>
<dbReference type="PANTHER" id="PTHR47157:SF1">
    <property type="entry name" value="CHROMODOMAIN-HELICASE-DNA-BINDING PROTEIN 1-LIKE"/>
    <property type="match status" value="1"/>
</dbReference>
<protein>
    <submittedName>
        <fullName evidence="4">Chromodomain-helicase-DNA-binding protein 1-like</fullName>
    </submittedName>
</protein>
<evidence type="ECO:0000313" key="5">
    <source>
        <dbReference type="Proteomes" id="UP000314294"/>
    </source>
</evidence>
<dbReference type="GO" id="GO:0003678">
    <property type="term" value="F:DNA helicase activity"/>
    <property type="evidence" value="ECO:0007669"/>
    <property type="project" value="InterPro"/>
</dbReference>
<keyword evidence="4" id="KW-0378">Hydrolase</keyword>
<sequence length="80" mass="9020">MADYLLRIKSLVAEKKKKKKKLTQSDLVQWIQLRPYQLDGVQWLTQCLGNQQGCILGDEMGLGKTCQVCCCCCVTVVVLL</sequence>
<reference evidence="4 5" key="1">
    <citation type="submission" date="2019-03" db="EMBL/GenBank/DDBJ databases">
        <title>First draft genome of Liparis tanakae, snailfish: a comprehensive survey of snailfish specific genes.</title>
        <authorList>
            <person name="Kim W."/>
            <person name="Song I."/>
            <person name="Jeong J.-H."/>
            <person name="Kim D."/>
            <person name="Kim S."/>
            <person name="Ryu S."/>
            <person name="Song J.Y."/>
            <person name="Lee S.K."/>
        </authorList>
    </citation>
    <scope>NUCLEOTIDE SEQUENCE [LARGE SCALE GENOMIC DNA]</scope>
    <source>
        <tissue evidence="4">Muscle</tissue>
    </source>
</reference>
<feature type="domain" description="SNF2 N-terminal" evidence="3">
    <location>
        <begin position="36"/>
        <end position="68"/>
    </location>
</feature>